<gene>
    <name evidence="1" type="ORF">C8D98_0372</name>
</gene>
<evidence type="ECO:0000313" key="2">
    <source>
        <dbReference type="Proteomes" id="UP000294614"/>
    </source>
</evidence>
<proteinExistence type="predicted"/>
<sequence length="351" mass="40130">MDRQTLIEKLKNTDETERIYTVEDVLSEKDESLYPVLISHMYSEQSRLVRELIVEAFKVLDVSPYFGEIASYFESSDAYIRNCAIEIFGSKGEDAVPYLTSIMDHPNREVRKLILDSLVATSSKYSIPALRAGLNDKAPNVMMTAVEYLGKIYDEDSLEDIMTIFEQTAEPMIRISCLETLTIMGKPQTVDRVLSVVGGKNMESLYKPTVLRLVGEKGSTRHLDFLLSFLNNKNTMYFREIANAVLKIVSRNDIHKLDEEHTKFMLNNLRNLDGYPEERLTFLQIVSHLDIPDKASLYEELASDANENISLTALEHLAVTNRDRAIRLTEKKLKMADGEFRRMLQGLLEIL</sequence>
<dbReference type="InterPro" id="IPR016024">
    <property type="entry name" value="ARM-type_fold"/>
</dbReference>
<comment type="caution">
    <text evidence="1">The sequence shown here is derived from an EMBL/GenBank/DDBJ whole genome shotgun (WGS) entry which is preliminary data.</text>
</comment>
<organism evidence="1 2">
    <name type="scientific">Seleniivibrio woodruffii</name>
    <dbReference type="NCBI Taxonomy" id="1078050"/>
    <lineage>
        <taxon>Bacteria</taxon>
        <taxon>Pseudomonadati</taxon>
        <taxon>Deferribacterota</taxon>
        <taxon>Deferribacteres</taxon>
        <taxon>Deferribacterales</taxon>
        <taxon>Geovibrionaceae</taxon>
        <taxon>Seleniivibrio</taxon>
    </lineage>
</organism>
<dbReference type="Gene3D" id="1.25.10.10">
    <property type="entry name" value="Leucine-rich Repeat Variant"/>
    <property type="match status" value="1"/>
</dbReference>
<dbReference type="Pfam" id="PF13646">
    <property type="entry name" value="HEAT_2"/>
    <property type="match status" value="1"/>
</dbReference>
<accession>A0A4R1KBI8</accession>
<dbReference type="OrthoDB" id="9774429at2"/>
<dbReference type="RefSeq" id="WP_132871502.1">
    <property type="nucleotide sequence ID" value="NZ_JAJUHT010000002.1"/>
</dbReference>
<dbReference type="InterPro" id="IPR011989">
    <property type="entry name" value="ARM-like"/>
</dbReference>
<evidence type="ECO:0000313" key="1">
    <source>
        <dbReference type="EMBL" id="TCK61866.1"/>
    </source>
</evidence>
<name>A0A4R1KBI8_9BACT</name>
<protein>
    <submittedName>
        <fullName evidence="1">HEAT repeat protein</fullName>
    </submittedName>
</protein>
<reference evidence="1 2" key="1">
    <citation type="submission" date="2019-03" db="EMBL/GenBank/DDBJ databases">
        <title>Genomic Encyclopedia of Type Strains, Phase IV (KMG-IV): sequencing the most valuable type-strain genomes for metagenomic binning, comparative biology and taxonomic classification.</title>
        <authorList>
            <person name="Goeker M."/>
        </authorList>
    </citation>
    <scope>NUCLEOTIDE SEQUENCE [LARGE SCALE GENOMIC DNA]</scope>
    <source>
        <strain evidence="1 2">DSM 24984</strain>
    </source>
</reference>
<dbReference type="EMBL" id="SMGG01000003">
    <property type="protein sequence ID" value="TCK61866.1"/>
    <property type="molecule type" value="Genomic_DNA"/>
</dbReference>
<dbReference type="Proteomes" id="UP000294614">
    <property type="component" value="Unassembled WGS sequence"/>
</dbReference>
<dbReference type="SUPFAM" id="SSF48371">
    <property type="entry name" value="ARM repeat"/>
    <property type="match status" value="1"/>
</dbReference>
<dbReference type="AlphaFoldDB" id="A0A4R1KBI8"/>
<keyword evidence="2" id="KW-1185">Reference proteome</keyword>